<feature type="region of interest" description="Disordered" evidence="1">
    <location>
        <begin position="153"/>
        <end position="172"/>
    </location>
</feature>
<proteinExistence type="predicted"/>
<keyword evidence="3" id="KW-1185">Reference proteome</keyword>
<feature type="compositionally biased region" description="Basic and acidic residues" evidence="1">
    <location>
        <begin position="20"/>
        <end position="31"/>
    </location>
</feature>
<dbReference type="Proteomes" id="UP000694044">
    <property type="component" value="Unassembled WGS sequence"/>
</dbReference>
<dbReference type="OrthoDB" id="439639at2759"/>
<organism evidence="2 3">
    <name type="scientific">Phytophthora pseudosyringae</name>
    <dbReference type="NCBI Taxonomy" id="221518"/>
    <lineage>
        <taxon>Eukaryota</taxon>
        <taxon>Sar</taxon>
        <taxon>Stramenopiles</taxon>
        <taxon>Oomycota</taxon>
        <taxon>Peronosporomycetes</taxon>
        <taxon>Peronosporales</taxon>
        <taxon>Peronosporaceae</taxon>
        <taxon>Phytophthora</taxon>
    </lineage>
</organism>
<gene>
    <name evidence="2" type="primary">RBM19_4</name>
    <name evidence="2" type="ORF">PHYPSEUDO_010730</name>
</gene>
<evidence type="ECO:0000313" key="3">
    <source>
        <dbReference type="Proteomes" id="UP000694044"/>
    </source>
</evidence>
<sequence length="172" mass="18959">MSKTIDKDSEDRDEEDDDRENTVEPTGDKNDALSGETEAEDDKLTARLLVRNLPLTVVEEELEALRSTYGHAEVLNTTLDDTCRRTGYGFSLSRATMGVKRCLHVRFARSYPRPRGSSGRPEFGVQAAEDQVRACVGAPSQLLGCQERPRVQVHAQEAGADPEGGRRCPPAE</sequence>
<dbReference type="EMBL" id="JAGDFM010000464">
    <property type="protein sequence ID" value="KAG7377978.1"/>
    <property type="molecule type" value="Genomic_DNA"/>
</dbReference>
<comment type="caution">
    <text evidence="2">The sequence shown here is derived from an EMBL/GenBank/DDBJ whole genome shotgun (WGS) entry which is preliminary data.</text>
</comment>
<feature type="compositionally biased region" description="Basic and acidic residues" evidence="1">
    <location>
        <begin position="1"/>
        <end position="10"/>
    </location>
</feature>
<reference evidence="2" key="1">
    <citation type="submission" date="2021-02" db="EMBL/GenBank/DDBJ databases">
        <authorList>
            <person name="Palmer J.M."/>
        </authorList>
    </citation>
    <scope>NUCLEOTIDE SEQUENCE</scope>
    <source>
        <strain evidence="2">SCRP734</strain>
    </source>
</reference>
<dbReference type="AlphaFoldDB" id="A0A8T1VCZ8"/>
<name>A0A8T1VCZ8_9STRA</name>
<feature type="region of interest" description="Disordered" evidence="1">
    <location>
        <begin position="1"/>
        <end position="41"/>
    </location>
</feature>
<evidence type="ECO:0000256" key="1">
    <source>
        <dbReference type="SAM" id="MobiDB-lite"/>
    </source>
</evidence>
<evidence type="ECO:0000313" key="2">
    <source>
        <dbReference type="EMBL" id="KAG7377978.1"/>
    </source>
</evidence>
<accession>A0A8T1VCZ8</accession>
<protein>
    <submittedName>
        <fullName evidence="2">Putative RNA-binding protein 19</fullName>
    </submittedName>
</protein>